<evidence type="ECO:0000313" key="14">
    <source>
        <dbReference type="Proteomes" id="UP000578077"/>
    </source>
</evidence>
<keyword evidence="7 12" id="KW-1133">Transmembrane helix</keyword>
<evidence type="ECO:0000256" key="7">
    <source>
        <dbReference type="ARBA" id="ARBA00022989"/>
    </source>
</evidence>
<feature type="transmembrane region" description="Helical" evidence="12">
    <location>
        <begin position="126"/>
        <end position="147"/>
    </location>
</feature>
<evidence type="ECO:0000256" key="1">
    <source>
        <dbReference type="ARBA" id="ARBA00004651"/>
    </source>
</evidence>
<keyword evidence="5" id="KW-0997">Cell inner membrane</keyword>
<feature type="region of interest" description="Disordered" evidence="11">
    <location>
        <begin position="1"/>
        <end position="34"/>
    </location>
</feature>
<dbReference type="GO" id="GO:0005886">
    <property type="term" value="C:plasma membrane"/>
    <property type="evidence" value="ECO:0007669"/>
    <property type="project" value="UniProtKB-SubCell"/>
</dbReference>
<dbReference type="Proteomes" id="UP000578077">
    <property type="component" value="Unassembled WGS sequence"/>
</dbReference>
<comment type="subunit">
    <text evidence="2">The complex is composed of two ATP-binding proteins (LsrA), two transmembrane proteins (LsrC and LsrD) and a solute-binding protein (LsrB).</text>
</comment>
<feature type="transmembrane region" description="Helical" evidence="12">
    <location>
        <begin position="193"/>
        <end position="216"/>
    </location>
</feature>
<evidence type="ECO:0000256" key="11">
    <source>
        <dbReference type="SAM" id="MobiDB-lite"/>
    </source>
</evidence>
<keyword evidence="4" id="KW-1003">Cell membrane</keyword>
<dbReference type="PANTHER" id="PTHR32196">
    <property type="entry name" value="ABC TRANSPORTER PERMEASE PROTEIN YPHD-RELATED-RELATED"/>
    <property type="match status" value="1"/>
</dbReference>
<reference evidence="13 14" key="1">
    <citation type="submission" date="2020-08" db="EMBL/GenBank/DDBJ databases">
        <title>Sequencing the genomes of 1000 actinobacteria strains.</title>
        <authorList>
            <person name="Klenk H.-P."/>
        </authorList>
    </citation>
    <scope>NUCLEOTIDE SEQUENCE [LARGE SCALE GENOMIC DNA]</scope>
    <source>
        <strain evidence="13 14">DSM 44593</strain>
    </source>
</reference>
<dbReference type="PANTHER" id="PTHR32196:SF29">
    <property type="entry name" value="AUTOINDUCER 2 IMPORT SYSTEM PERMEASE PROTEIN LSRC"/>
    <property type="match status" value="1"/>
</dbReference>
<feature type="transmembrane region" description="Helical" evidence="12">
    <location>
        <begin position="326"/>
        <end position="346"/>
    </location>
</feature>
<feature type="transmembrane region" description="Helical" evidence="12">
    <location>
        <begin position="46"/>
        <end position="69"/>
    </location>
</feature>
<keyword evidence="6 12" id="KW-0812">Transmembrane</keyword>
<dbReference type="RefSeq" id="WP_376767531.1">
    <property type="nucleotide sequence ID" value="NZ_BAABKT010000038.1"/>
</dbReference>
<evidence type="ECO:0000256" key="8">
    <source>
        <dbReference type="ARBA" id="ARBA00023136"/>
    </source>
</evidence>
<evidence type="ECO:0000256" key="4">
    <source>
        <dbReference type="ARBA" id="ARBA00022475"/>
    </source>
</evidence>
<protein>
    <recommendedName>
        <fullName evidence="10">Autoinducer 2 import system permease protein LsrC</fullName>
    </recommendedName>
</protein>
<dbReference type="GO" id="GO:0022857">
    <property type="term" value="F:transmembrane transporter activity"/>
    <property type="evidence" value="ECO:0007669"/>
    <property type="project" value="InterPro"/>
</dbReference>
<feature type="transmembrane region" description="Helical" evidence="12">
    <location>
        <begin position="75"/>
        <end position="94"/>
    </location>
</feature>
<keyword evidence="14" id="KW-1185">Reference proteome</keyword>
<proteinExistence type="predicted"/>
<sequence>MSGTDETGASAPTSAPPAAGAPAGHGSGEHRGDGRARLRIPQARELGILLALVLLVAVTTLASPGFLSGQSVRDLLLGATLLAILAVGQSMVLITRNVDLSVGSVMGLSAFAVGMTFVSFPGLPTPVVMLVGVLVGTLCGVVNGVLVAAARVPALVVTLGTLYMFRGIDYWWAGGRQINAADMPDGFLGLSRVTVLGVPLPAVAAAAVVVAAGWYLRNYRSGRELYAVGSEPAAARLIGIPVDRRVFAPFVVNGSLAGLAGVVYASRFGTLDATVGTGMELEVVAAAVVGGVAIFGGSGTVYGAALGALLLSTIDAALPMLNVDAFWQQAVVGLLILVSIGLDRLLAVRTARRLRGGGPRGA</sequence>
<evidence type="ECO:0000313" key="13">
    <source>
        <dbReference type="EMBL" id="MBB6000804.1"/>
    </source>
</evidence>
<accession>A0A841EEL8</accession>
<gene>
    <name evidence="13" type="ORF">HNR25_004555</name>
</gene>
<dbReference type="EMBL" id="JACHLY010000001">
    <property type="protein sequence ID" value="MBB6000804.1"/>
    <property type="molecule type" value="Genomic_DNA"/>
</dbReference>
<feature type="compositionally biased region" description="Low complexity" evidence="11">
    <location>
        <begin position="8"/>
        <end position="24"/>
    </location>
</feature>
<comment type="caution">
    <text evidence="13">The sequence shown here is derived from an EMBL/GenBank/DDBJ whole genome shotgun (WGS) entry which is preliminary data.</text>
</comment>
<dbReference type="InterPro" id="IPR001851">
    <property type="entry name" value="ABC_transp_permease"/>
</dbReference>
<evidence type="ECO:0000256" key="12">
    <source>
        <dbReference type="SAM" id="Phobius"/>
    </source>
</evidence>
<keyword evidence="3" id="KW-0813">Transport</keyword>
<evidence type="ECO:0000256" key="10">
    <source>
        <dbReference type="ARBA" id="ARBA00039382"/>
    </source>
</evidence>
<dbReference type="AlphaFoldDB" id="A0A841EEL8"/>
<evidence type="ECO:0000256" key="2">
    <source>
        <dbReference type="ARBA" id="ARBA00011262"/>
    </source>
</evidence>
<dbReference type="Pfam" id="PF02653">
    <property type="entry name" value="BPD_transp_2"/>
    <property type="match status" value="1"/>
</dbReference>
<feature type="transmembrane region" description="Helical" evidence="12">
    <location>
        <begin position="154"/>
        <end position="173"/>
    </location>
</feature>
<dbReference type="CDD" id="cd06579">
    <property type="entry name" value="TM_PBP1_transp_AraH_like"/>
    <property type="match status" value="1"/>
</dbReference>
<evidence type="ECO:0000256" key="9">
    <source>
        <dbReference type="ARBA" id="ARBA00025439"/>
    </source>
</evidence>
<keyword evidence="8 12" id="KW-0472">Membrane</keyword>
<name>A0A841EEL8_9ACTN</name>
<comment type="subcellular location">
    <subcellularLocation>
        <location evidence="1">Cell membrane</location>
        <topology evidence="1">Multi-pass membrane protein</topology>
    </subcellularLocation>
</comment>
<evidence type="ECO:0000256" key="6">
    <source>
        <dbReference type="ARBA" id="ARBA00022692"/>
    </source>
</evidence>
<evidence type="ECO:0000256" key="3">
    <source>
        <dbReference type="ARBA" id="ARBA00022448"/>
    </source>
</evidence>
<feature type="transmembrane region" description="Helical" evidence="12">
    <location>
        <begin position="101"/>
        <end position="120"/>
    </location>
</feature>
<organism evidence="13 14">
    <name type="scientific">Streptomonospora salina</name>
    <dbReference type="NCBI Taxonomy" id="104205"/>
    <lineage>
        <taxon>Bacteria</taxon>
        <taxon>Bacillati</taxon>
        <taxon>Actinomycetota</taxon>
        <taxon>Actinomycetes</taxon>
        <taxon>Streptosporangiales</taxon>
        <taxon>Nocardiopsidaceae</taxon>
        <taxon>Streptomonospora</taxon>
    </lineage>
</organism>
<comment type="function">
    <text evidence="9">Part of the ABC transporter complex LsrABCD involved in autoinducer 2 (AI-2) import. Probably responsible for the translocation of the substrate across the membrane.</text>
</comment>
<evidence type="ECO:0000256" key="5">
    <source>
        <dbReference type="ARBA" id="ARBA00022519"/>
    </source>
</evidence>